<reference evidence="6 7" key="1">
    <citation type="submission" date="2017-12" db="EMBL/GenBank/DDBJ databases">
        <title>Sequencing the genomes of 1000 Actinobacteria strains.</title>
        <authorList>
            <person name="Klenk H.-P."/>
        </authorList>
    </citation>
    <scope>NUCLEOTIDE SEQUENCE [LARGE SCALE GENOMIC DNA]</scope>
    <source>
        <strain evidence="6 7">DSM 12806</strain>
    </source>
</reference>
<dbReference type="Gene3D" id="3.40.190.10">
    <property type="entry name" value="Periplasmic binding protein-like II"/>
    <property type="match status" value="2"/>
</dbReference>
<dbReference type="SUPFAM" id="SSF46785">
    <property type="entry name" value="Winged helix' DNA-binding domain"/>
    <property type="match status" value="1"/>
</dbReference>
<evidence type="ECO:0000313" key="6">
    <source>
        <dbReference type="EMBL" id="PKW26290.1"/>
    </source>
</evidence>
<comment type="caution">
    <text evidence="6">The sequence shown here is derived from an EMBL/GenBank/DDBJ whole genome shotgun (WGS) entry which is preliminary data.</text>
</comment>
<keyword evidence="4" id="KW-0804">Transcription</keyword>
<dbReference type="Proteomes" id="UP000233781">
    <property type="component" value="Unassembled WGS sequence"/>
</dbReference>
<protein>
    <submittedName>
        <fullName evidence="6">DNA-binding transcriptional LysR family regulator</fullName>
    </submittedName>
</protein>
<dbReference type="PANTHER" id="PTHR30346">
    <property type="entry name" value="TRANSCRIPTIONAL DUAL REGULATOR HCAR-RELATED"/>
    <property type="match status" value="1"/>
</dbReference>
<dbReference type="Pfam" id="PF00126">
    <property type="entry name" value="HTH_1"/>
    <property type="match status" value="1"/>
</dbReference>
<dbReference type="PANTHER" id="PTHR30346:SF29">
    <property type="entry name" value="LYSR SUBSTRATE-BINDING"/>
    <property type="match status" value="1"/>
</dbReference>
<evidence type="ECO:0000256" key="4">
    <source>
        <dbReference type="ARBA" id="ARBA00023163"/>
    </source>
</evidence>
<gene>
    <name evidence="6" type="ORF">ATL31_1097</name>
</gene>
<evidence type="ECO:0000256" key="2">
    <source>
        <dbReference type="ARBA" id="ARBA00023015"/>
    </source>
</evidence>
<evidence type="ECO:0000256" key="1">
    <source>
        <dbReference type="ARBA" id="ARBA00009437"/>
    </source>
</evidence>
<dbReference type="GO" id="GO:0032993">
    <property type="term" value="C:protein-DNA complex"/>
    <property type="evidence" value="ECO:0007669"/>
    <property type="project" value="TreeGrafter"/>
</dbReference>
<dbReference type="AlphaFoldDB" id="A0A2N3YHH4"/>
<dbReference type="InterPro" id="IPR005119">
    <property type="entry name" value="LysR_subst-bd"/>
</dbReference>
<evidence type="ECO:0000313" key="7">
    <source>
        <dbReference type="Proteomes" id="UP000233781"/>
    </source>
</evidence>
<dbReference type="InterPro" id="IPR036390">
    <property type="entry name" value="WH_DNA-bd_sf"/>
</dbReference>
<organism evidence="6 7">
    <name type="scientific">Phycicoccus duodecadis</name>
    <dbReference type="NCBI Taxonomy" id="173053"/>
    <lineage>
        <taxon>Bacteria</taxon>
        <taxon>Bacillati</taxon>
        <taxon>Actinomycetota</taxon>
        <taxon>Actinomycetes</taxon>
        <taxon>Micrococcales</taxon>
        <taxon>Intrasporangiaceae</taxon>
        <taxon>Phycicoccus</taxon>
    </lineage>
</organism>
<dbReference type="Pfam" id="PF03466">
    <property type="entry name" value="LysR_substrate"/>
    <property type="match status" value="1"/>
</dbReference>
<dbReference type="Gene3D" id="1.10.10.10">
    <property type="entry name" value="Winged helix-like DNA-binding domain superfamily/Winged helix DNA-binding domain"/>
    <property type="match status" value="1"/>
</dbReference>
<keyword evidence="7" id="KW-1185">Reference proteome</keyword>
<dbReference type="InterPro" id="IPR000847">
    <property type="entry name" value="LysR_HTH_N"/>
</dbReference>
<dbReference type="CDD" id="cd08423">
    <property type="entry name" value="PBP2_LTTR_like_6"/>
    <property type="match status" value="1"/>
</dbReference>
<dbReference type="RefSeq" id="WP_101394878.1">
    <property type="nucleotide sequence ID" value="NZ_PJNE01000001.1"/>
</dbReference>
<dbReference type="OrthoDB" id="4131546at2"/>
<evidence type="ECO:0000259" key="5">
    <source>
        <dbReference type="PROSITE" id="PS50931"/>
    </source>
</evidence>
<comment type="similarity">
    <text evidence="1">Belongs to the LysR transcriptional regulatory family.</text>
</comment>
<name>A0A2N3YHH4_9MICO</name>
<dbReference type="SUPFAM" id="SSF53850">
    <property type="entry name" value="Periplasmic binding protein-like II"/>
    <property type="match status" value="1"/>
</dbReference>
<dbReference type="EMBL" id="PJNE01000001">
    <property type="protein sequence ID" value="PKW26290.1"/>
    <property type="molecule type" value="Genomic_DNA"/>
</dbReference>
<keyword evidence="3 6" id="KW-0238">DNA-binding</keyword>
<sequence>MISLEHLTTLSAVRRTGSIGGAAAELGFTPSAVSQQVKRLEHGVGAAVLERVGRGVVLTELGRHLVDEGAEILARLEALESGLGRVAGGPVTGAVRLVAFSTAVRGLVAPTLRRLRAEAPGLDVTVVEADPHEAIALVATGGADAALVHNWGDLPLPFPDHVEVVTLGQDTADVLVPADHRLAGATGVTALDLVEETWVCAPEGSVCHGWLTHMFDRHGRRPRIRHWSMEFSSHVGLVAEGVCVSLVPRLGRELLPPNVVALPLIDPVPTRRVLMTWRRSMAPSPAIARVREALADEAVGRLQAPR</sequence>
<accession>A0A2N3YHH4</accession>
<feature type="domain" description="HTH lysR-type" evidence="5">
    <location>
        <begin position="2"/>
        <end position="59"/>
    </location>
</feature>
<keyword evidence="2" id="KW-0805">Transcription regulation</keyword>
<proteinExistence type="inferred from homology"/>
<dbReference type="GO" id="GO:0003700">
    <property type="term" value="F:DNA-binding transcription factor activity"/>
    <property type="evidence" value="ECO:0007669"/>
    <property type="project" value="InterPro"/>
</dbReference>
<dbReference type="InterPro" id="IPR036388">
    <property type="entry name" value="WH-like_DNA-bd_sf"/>
</dbReference>
<evidence type="ECO:0000256" key="3">
    <source>
        <dbReference type="ARBA" id="ARBA00023125"/>
    </source>
</evidence>
<dbReference type="GO" id="GO:0003677">
    <property type="term" value="F:DNA binding"/>
    <property type="evidence" value="ECO:0007669"/>
    <property type="project" value="UniProtKB-KW"/>
</dbReference>
<dbReference type="PROSITE" id="PS50931">
    <property type="entry name" value="HTH_LYSR"/>
    <property type="match status" value="1"/>
</dbReference>